<evidence type="ECO:0000313" key="3">
    <source>
        <dbReference type="EMBL" id="MCZ4550953.1"/>
    </source>
</evidence>
<comment type="similarity">
    <text evidence="1">Belongs to the thioredoxin family. DsbA subfamily.</text>
</comment>
<dbReference type="EMBL" id="JAPWIE010000003">
    <property type="protein sequence ID" value="MCZ4550953.1"/>
    <property type="molecule type" value="Genomic_DNA"/>
</dbReference>
<dbReference type="PROSITE" id="PS51352">
    <property type="entry name" value="THIOREDOXIN_2"/>
    <property type="match status" value="1"/>
</dbReference>
<dbReference type="Proteomes" id="UP001067235">
    <property type="component" value="Unassembled WGS sequence"/>
</dbReference>
<evidence type="ECO:0000259" key="2">
    <source>
        <dbReference type="PROSITE" id="PS51352"/>
    </source>
</evidence>
<dbReference type="InterPro" id="IPR036249">
    <property type="entry name" value="Thioredoxin-like_sf"/>
</dbReference>
<reference evidence="3" key="1">
    <citation type="submission" date="2022-12" db="EMBL/GenBank/DDBJ databases">
        <authorList>
            <person name="Krivoruchko A.V."/>
            <person name="Elkin A."/>
        </authorList>
    </citation>
    <scope>NUCLEOTIDE SEQUENCE</scope>
    <source>
        <strain evidence="3">IEGM 1388</strain>
    </source>
</reference>
<name>A0ABT4MVB3_GORRU</name>
<keyword evidence="4" id="KW-1185">Reference proteome</keyword>
<dbReference type="InterPro" id="IPR012336">
    <property type="entry name" value="Thioredoxin-like_fold"/>
</dbReference>
<feature type="domain" description="Thioredoxin" evidence="2">
    <location>
        <begin position="1"/>
        <end position="192"/>
    </location>
</feature>
<dbReference type="SUPFAM" id="SSF52833">
    <property type="entry name" value="Thioredoxin-like"/>
    <property type="match status" value="1"/>
</dbReference>
<gene>
    <name evidence="3" type="ORF">O4213_13240</name>
</gene>
<sequence>MRATRVDLRLPDADSSKEDLPEICDNVRVNDIDPDRHLYGNPDALVRIVEYGDFECPYCQAAAPILKRVVDESNGRTCLIFRHFPLFEVHPFALTAALAAEASGKRFWDMHDELFAHQNHLDDSHLAEYAYRAGVVDSVIGLAAQPYKAAVEADYNRGVGEGVRGTPSLFIDGVRYSGEMELKALREATGSA</sequence>
<accession>A0ABT4MVB3</accession>
<dbReference type="InterPro" id="IPR013766">
    <property type="entry name" value="Thioredoxin_domain"/>
</dbReference>
<dbReference type="PANTHER" id="PTHR13887">
    <property type="entry name" value="GLUTATHIONE S-TRANSFERASE KAPPA"/>
    <property type="match status" value="1"/>
</dbReference>
<protein>
    <submittedName>
        <fullName evidence="3">DsbA family protein</fullName>
    </submittedName>
</protein>
<organism evidence="3 4">
    <name type="scientific">Gordonia rubripertincta</name>
    <name type="common">Rhodococcus corallinus</name>
    <dbReference type="NCBI Taxonomy" id="36822"/>
    <lineage>
        <taxon>Bacteria</taxon>
        <taxon>Bacillati</taxon>
        <taxon>Actinomycetota</taxon>
        <taxon>Actinomycetes</taxon>
        <taxon>Mycobacteriales</taxon>
        <taxon>Gordoniaceae</taxon>
        <taxon>Gordonia</taxon>
    </lineage>
</organism>
<proteinExistence type="inferred from homology"/>
<dbReference type="PANTHER" id="PTHR13887:SF55">
    <property type="entry name" value="SLR0313 PROTEIN"/>
    <property type="match status" value="1"/>
</dbReference>
<dbReference type="RefSeq" id="WP_301571555.1">
    <property type="nucleotide sequence ID" value="NZ_JAPWIE010000003.1"/>
</dbReference>
<evidence type="ECO:0000313" key="4">
    <source>
        <dbReference type="Proteomes" id="UP001067235"/>
    </source>
</evidence>
<comment type="caution">
    <text evidence="3">The sequence shown here is derived from an EMBL/GenBank/DDBJ whole genome shotgun (WGS) entry which is preliminary data.</text>
</comment>
<dbReference type="Pfam" id="PF13462">
    <property type="entry name" value="Thioredoxin_4"/>
    <property type="match status" value="1"/>
</dbReference>
<evidence type="ECO:0000256" key="1">
    <source>
        <dbReference type="ARBA" id="ARBA00005791"/>
    </source>
</evidence>
<dbReference type="Gene3D" id="3.40.30.10">
    <property type="entry name" value="Glutaredoxin"/>
    <property type="match status" value="1"/>
</dbReference>